<dbReference type="OrthoDB" id="991183at2759"/>
<evidence type="ECO:0000256" key="1">
    <source>
        <dbReference type="ARBA" id="ARBA00004370"/>
    </source>
</evidence>
<protein>
    <recommendedName>
        <fullName evidence="10">Purine permease 10</fullName>
    </recommendedName>
</protein>
<feature type="transmembrane region" description="Helical" evidence="7">
    <location>
        <begin position="193"/>
        <end position="213"/>
    </location>
</feature>
<dbReference type="PANTHER" id="PTHR31376:SF50">
    <property type="entry name" value="PURINE PERMEASE-RELATED"/>
    <property type="match status" value="1"/>
</dbReference>
<evidence type="ECO:0000256" key="6">
    <source>
        <dbReference type="ARBA" id="ARBA00023136"/>
    </source>
</evidence>
<dbReference type="GO" id="GO:0015211">
    <property type="term" value="F:purine nucleoside transmembrane transporter activity"/>
    <property type="evidence" value="ECO:0007669"/>
    <property type="project" value="InterPro"/>
</dbReference>
<dbReference type="GO" id="GO:0005345">
    <property type="term" value="F:purine nucleobase transmembrane transporter activity"/>
    <property type="evidence" value="ECO:0007669"/>
    <property type="project" value="UniProtKB-ARBA"/>
</dbReference>
<accession>A0A1R3H907</accession>
<proteinExistence type="inferred from homology"/>
<dbReference type="PANTHER" id="PTHR31376">
    <property type="entry name" value="OS09G0467300 PROTEIN-RELATED"/>
    <property type="match status" value="1"/>
</dbReference>
<reference evidence="8 9" key="1">
    <citation type="submission" date="2013-09" db="EMBL/GenBank/DDBJ databases">
        <title>Corchorus capsularis genome sequencing.</title>
        <authorList>
            <person name="Alam M."/>
            <person name="Haque M.S."/>
            <person name="Islam M.S."/>
            <person name="Emdad E.M."/>
            <person name="Islam M.M."/>
            <person name="Ahmed B."/>
            <person name="Halim A."/>
            <person name="Hossen Q.M.M."/>
            <person name="Hossain M.Z."/>
            <person name="Ahmed R."/>
            <person name="Khan M.M."/>
            <person name="Islam R."/>
            <person name="Rashid M.M."/>
            <person name="Khan S.A."/>
            <person name="Rahman M.S."/>
            <person name="Alam M."/>
        </authorList>
    </citation>
    <scope>NUCLEOTIDE SEQUENCE [LARGE SCALE GENOMIC DNA]</scope>
    <source>
        <strain evidence="9">cv. CVL-1</strain>
        <tissue evidence="8">Whole seedling</tissue>
    </source>
</reference>
<dbReference type="Pfam" id="PF16913">
    <property type="entry name" value="PUNUT"/>
    <property type="match status" value="3"/>
</dbReference>
<evidence type="ECO:0000256" key="4">
    <source>
        <dbReference type="ARBA" id="ARBA00022692"/>
    </source>
</evidence>
<evidence type="ECO:0000256" key="3">
    <source>
        <dbReference type="ARBA" id="ARBA00022448"/>
    </source>
</evidence>
<evidence type="ECO:0000256" key="2">
    <source>
        <dbReference type="ARBA" id="ARBA00006213"/>
    </source>
</evidence>
<dbReference type="Proteomes" id="UP000188268">
    <property type="component" value="Unassembled WGS sequence"/>
</dbReference>
<name>A0A1R3H907_COCAP</name>
<feature type="transmembrane region" description="Helical" evidence="7">
    <location>
        <begin position="21"/>
        <end position="44"/>
    </location>
</feature>
<dbReference type="InterPro" id="IPR030182">
    <property type="entry name" value="PUP_plant"/>
</dbReference>
<comment type="similarity">
    <text evidence="2">Belongs to the purine permeases (TC 2.A.7.14) family.</text>
</comment>
<evidence type="ECO:0008006" key="10">
    <source>
        <dbReference type="Google" id="ProtNLM"/>
    </source>
</evidence>
<feature type="transmembrane region" description="Helical" evidence="7">
    <location>
        <begin position="165"/>
        <end position="187"/>
    </location>
</feature>
<feature type="transmembrane region" description="Helical" evidence="7">
    <location>
        <begin position="124"/>
        <end position="144"/>
    </location>
</feature>
<dbReference type="EMBL" id="AWWV01012494">
    <property type="protein sequence ID" value="OMO66815.1"/>
    <property type="molecule type" value="Genomic_DNA"/>
</dbReference>
<feature type="transmembrane region" description="Helical" evidence="7">
    <location>
        <begin position="220"/>
        <end position="238"/>
    </location>
</feature>
<dbReference type="OMA" id="MISWLRI"/>
<evidence type="ECO:0000256" key="5">
    <source>
        <dbReference type="ARBA" id="ARBA00022989"/>
    </source>
</evidence>
<keyword evidence="9" id="KW-1185">Reference proteome</keyword>
<keyword evidence="4 7" id="KW-0812">Transmembrane</keyword>
<organism evidence="8 9">
    <name type="scientific">Corchorus capsularis</name>
    <name type="common">Jute</name>
    <dbReference type="NCBI Taxonomy" id="210143"/>
    <lineage>
        <taxon>Eukaryota</taxon>
        <taxon>Viridiplantae</taxon>
        <taxon>Streptophyta</taxon>
        <taxon>Embryophyta</taxon>
        <taxon>Tracheophyta</taxon>
        <taxon>Spermatophyta</taxon>
        <taxon>Magnoliopsida</taxon>
        <taxon>eudicotyledons</taxon>
        <taxon>Gunneridae</taxon>
        <taxon>Pentapetalae</taxon>
        <taxon>rosids</taxon>
        <taxon>malvids</taxon>
        <taxon>Malvales</taxon>
        <taxon>Malvaceae</taxon>
        <taxon>Grewioideae</taxon>
        <taxon>Apeibeae</taxon>
        <taxon>Corchorus</taxon>
    </lineage>
</organism>
<keyword evidence="6 7" id="KW-0472">Membrane</keyword>
<keyword evidence="5 7" id="KW-1133">Transmembrane helix</keyword>
<evidence type="ECO:0000256" key="7">
    <source>
        <dbReference type="SAM" id="Phobius"/>
    </source>
</evidence>
<dbReference type="AlphaFoldDB" id="A0A1R3H907"/>
<gene>
    <name evidence="8" type="ORF">CCACVL1_20981</name>
</gene>
<evidence type="ECO:0000313" key="8">
    <source>
        <dbReference type="EMBL" id="OMO66815.1"/>
    </source>
</evidence>
<evidence type="ECO:0000313" key="9">
    <source>
        <dbReference type="Proteomes" id="UP000188268"/>
    </source>
</evidence>
<comment type="caution">
    <text evidence="8">The sequence shown here is derived from an EMBL/GenBank/DDBJ whole genome shotgun (WGS) entry which is preliminary data.</text>
</comment>
<dbReference type="GO" id="GO:0016020">
    <property type="term" value="C:membrane"/>
    <property type="evidence" value="ECO:0007669"/>
    <property type="project" value="UniProtKB-SubCell"/>
</dbReference>
<dbReference type="Gramene" id="OMO66815">
    <property type="protein sequence ID" value="OMO66815"/>
    <property type="gene ID" value="CCACVL1_20981"/>
</dbReference>
<dbReference type="STRING" id="210143.A0A1R3H907"/>
<comment type="subcellular location">
    <subcellularLocation>
        <location evidence="1">Membrane</location>
    </subcellularLocation>
</comment>
<sequence>MPDSEIIKSRVAGHGRSWLRIGIFTILALCGQTSAVMLTRLYYVKGGNSNWVATLVQILVGFKYLPVSTMTLILASQLAFNAFFSYFLNSQNFTPFITNSLVLLTTSSLLLVESDSDQISGENYATGFICTIFAAATCALLYASQQLAFRKFLKRKTFEVVMDVLIYRSLVAAIVILMFFFGTVALIFEVSSLFSNVIGSLGLPINPIIAMFVFNDKMDYMKGISMGLAIWGVISYVYQQYLDHGKLNAENKNGNEVSNA</sequence>
<keyword evidence="3" id="KW-0813">Transport</keyword>
<feature type="transmembrane region" description="Helical" evidence="7">
    <location>
        <begin position="96"/>
        <end position="112"/>
    </location>
</feature>
<feature type="transmembrane region" description="Helical" evidence="7">
    <location>
        <begin position="64"/>
        <end position="84"/>
    </location>
</feature>